<reference evidence="2" key="1">
    <citation type="journal article" date="2019" name="Int. J. Syst. Evol. Microbiol.">
        <title>The Global Catalogue of Microorganisms (GCM) 10K type strain sequencing project: providing services to taxonomists for standard genome sequencing and annotation.</title>
        <authorList>
            <consortium name="The Broad Institute Genomics Platform"/>
            <consortium name="The Broad Institute Genome Sequencing Center for Infectious Disease"/>
            <person name="Wu L."/>
            <person name="Ma J."/>
        </authorList>
    </citation>
    <scope>NUCLEOTIDE SEQUENCE [LARGE SCALE GENOMIC DNA]</scope>
    <source>
        <strain evidence="2">KCTC 52473</strain>
    </source>
</reference>
<proteinExistence type="predicted"/>
<dbReference type="EMBL" id="JBHRSW010000038">
    <property type="protein sequence ID" value="MFC3122878.1"/>
    <property type="molecule type" value="Genomic_DNA"/>
</dbReference>
<name>A0ABV7FT79_9ALTE</name>
<gene>
    <name evidence="1" type="ORF">ACFOHL_14735</name>
</gene>
<dbReference type="RefSeq" id="WP_376921005.1">
    <property type="nucleotide sequence ID" value="NZ_JBHRSW010000038.1"/>
</dbReference>
<dbReference type="Pfam" id="PF15892">
    <property type="entry name" value="BNR_4"/>
    <property type="match status" value="1"/>
</dbReference>
<dbReference type="Proteomes" id="UP001595478">
    <property type="component" value="Unassembled WGS sequence"/>
</dbReference>
<organism evidence="1 2">
    <name type="scientific">Agaribacter flavus</name>
    <dbReference type="NCBI Taxonomy" id="1902781"/>
    <lineage>
        <taxon>Bacteria</taxon>
        <taxon>Pseudomonadati</taxon>
        <taxon>Pseudomonadota</taxon>
        <taxon>Gammaproteobacteria</taxon>
        <taxon>Alteromonadales</taxon>
        <taxon>Alteromonadaceae</taxon>
        <taxon>Agaribacter</taxon>
    </lineage>
</organism>
<evidence type="ECO:0000313" key="1">
    <source>
        <dbReference type="EMBL" id="MFC3122878.1"/>
    </source>
</evidence>
<comment type="caution">
    <text evidence="1">The sequence shown here is derived from an EMBL/GenBank/DDBJ whole genome shotgun (WGS) entry which is preliminary data.</text>
</comment>
<keyword evidence="2" id="KW-1185">Reference proteome</keyword>
<evidence type="ECO:0000313" key="2">
    <source>
        <dbReference type="Proteomes" id="UP001595478"/>
    </source>
</evidence>
<protein>
    <submittedName>
        <fullName evidence="1">BNR-4 repeat-containing protein</fullName>
    </submittedName>
</protein>
<sequence length="490" mass="55107">MNTKSHNKLVLNVIMGLALNGLCLGKALALSSDSSEFQANYVSESLFQLSGGHTFPNGAWCWFQDPRAIIDTGAHQGPLLLVSSFSAREKSQYAARNWGENIHPWAKGDNDLYWLNLASGEKGQVKVHQGLTQDDHNVAAIHQRSDGRYIIAYADHGYEPVTYFRVSERPHDPTTWQPVTQFEHADTVTYSNLYQAVDTSNKPLLLNFNRSVGFDPNVMISANEGRTWSYGGQLLGGPGRPYVRYAQGAGRVHFLASDQHPRVFDNSIYHGTTDGTSIFASNGALIDEDISDENFIEPHQLTVIHRGKPSAVGWGVDIEVTDDGLPYAIYSVQKNNQEREMLPGLDHRYVYAHFDGELWHTEEVAYAGTALYEYEQDYTGLAALDPNDPNIMVISTNANPDTGEPLISQADGKRHWELFLGKRNNNAQWSWRPITFNSTQDNIRPIIPKWDTQENTHPAKRVVLWMRGTYTSYTEYDTQIVGVIQQRESQ</sequence>
<accession>A0ABV7FT79</accession>